<dbReference type="EMBL" id="MU858349">
    <property type="protein sequence ID" value="KAK4206812.1"/>
    <property type="molecule type" value="Genomic_DNA"/>
</dbReference>
<evidence type="ECO:0000256" key="1">
    <source>
        <dbReference type="SAM" id="MobiDB-lite"/>
    </source>
</evidence>
<gene>
    <name evidence="2" type="ORF">QBC37DRAFT_393226</name>
</gene>
<sequence length="769" mass="85104">MCSTNRYEASPGTEGWNSRYFQYKALEKSIFGLLDPKQLLPTIKLPQAKQIANNLIQQLPHTHHDTVLDNLTQAIKLRSQVAKRYKDLLKAKYNPHLKRDNHGHALYIQFLEGIKQALMEWKSAQEEAVPGPEAQQPEPEEERDLLDDGDGTGAGLTLQQADFNGFLQLVLTLAGDAAALWEGVERGELPFWLASMLTDIKFREIISMINEARLLWEEDQPRSEGKKKGKKSKKTKEGAKQSLTLWVGTPPQLTQDWVAAMNKVSGAGTIWSELTALLPSIPRFINALVVPMIETAPLLHSSLYTPLLFGMLEGAIPALAALECLTSLAQVPFEAVVATYFCNLINDDGTEPDSTKTLTQAASAAVLNELNEGLALVPWLREYGGLMDNQEKLFRELTWDMKSWAKTCFEPLTLGPIYVYARAQRVDFEKVFSTGSLPLQVFLYLYELRRLKAPELATGDDGREYERLVGALLQDPRVAPLLLRNGRPQSVEECAQALRAWCIPQPEKKGLGPLESRRKFVMQRIADARRSNGLSKELVKNGYCITATVRSDLAKYATMERKHGPADDTALLGCALAWEMGFPNCSKLEAVLLDVVQNTPGGGSGPIADVVRHGFHTVGNQGGLPKPAGAFISESVESLEVVVLEAVLGVPQGNESLKAALANVAQIQYDAESAQVGAFVNVTMPLYLKLADTFKVKAHSNSIKVRGIACVCHLSSLFESQTEETWCKDVEQILQTFMEGARPVLEKTYGGRDGTAEDRRKRNEEFEVE</sequence>
<name>A0AAN7B1V3_9PEZI</name>
<keyword evidence="3" id="KW-1185">Reference proteome</keyword>
<feature type="region of interest" description="Disordered" evidence="1">
    <location>
        <begin position="748"/>
        <end position="769"/>
    </location>
</feature>
<organism evidence="2 3">
    <name type="scientific">Rhypophila decipiens</name>
    <dbReference type="NCBI Taxonomy" id="261697"/>
    <lineage>
        <taxon>Eukaryota</taxon>
        <taxon>Fungi</taxon>
        <taxon>Dikarya</taxon>
        <taxon>Ascomycota</taxon>
        <taxon>Pezizomycotina</taxon>
        <taxon>Sordariomycetes</taxon>
        <taxon>Sordariomycetidae</taxon>
        <taxon>Sordariales</taxon>
        <taxon>Naviculisporaceae</taxon>
        <taxon>Rhypophila</taxon>
    </lineage>
</organism>
<reference evidence="2" key="1">
    <citation type="journal article" date="2023" name="Mol. Phylogenet. Evol.">
        <title>Genome-scale phylogeny and comparative genomics of the fungal order Sordariales.</title>
        <authorList>
            <person name="Hensen N."/>
            <person name="Bonometti L."/>
            <person name="Westerberg I."/>
            <person name="Brannstrom I.O."/>
            <person name="Guillou S."/>
            <person name="Cros-Aarteil S."/>
            <person name="Calhoun S."/>
            <person name="Haridas S."/>
            <person name="Kuo A."/>
            <person name="Mondo S."/>
            <person name="Pangilinan J."/>
            <person name="Riley R."/>
            <person name="LaButti K."/>
            <person name="Andreopoulos B."/>
            <person name="Lipzen A."/>
            <person name="Chen C."/>
            <person name="Yan M."/>
            <person name="Daum C."/>
            <person name="Ng V."/>
            <person name="Clum A."/>
            <person name="Steindorff A."/>
            <person name="Ohm R.A."/>
            <person name="Martin F."/>
            <person name="Silar P."/>
            <person name="Natvig D.O."/>
            <person name="Lalanne C."/>
            <person name="Gautier V."/>
            <person name="Ament-Velasquez S.L."/>
            <person name="Kruys A."/>
            <person name="Hutchinson M.I."/>
            <person name="Powell A.J."/>
            <person name="Barry K."/>
            <person name="Miller A.N."/>
            <person name="Grigoriev I.V."/>
            <person name="Debuchy R."/>
            <person name="Gladieux P."/>
            <person name="Hiltunen Thoren M."/>
            <person name="Johannesson H."/>
        </authorList>
    </citation>
    <scope>NUCLEOTIDE SEQUENCE</scope>
    <source>
        <strain evidence="2">PSN293</strain>
    </source>
</reference>
<dbReference type="Proteomes" id="UP001301769">
    <property type="component" value="Unassembled WGS sequence"/>
</dbReference>
<feature type="region of interest" description="Disordered" evidence="1">
    <location>
        <begin position="125"/>
        <end position="151"/>
    </location>
</feature>
<proteinExistence type="predicted"/>
<feature type="compositionally biased region" description="Low complexity" evidence="1">
    <location>
        <begin position="126"/>
        <end position="137"/>
    </location>
</feature>
<protein>
    <submittedName>
        <fullName evidence="2">Uncharacterized protein</fullName>
    </submittedName>
</protein>
<comment type="caution">
    <text evidence="2">The sequence shown here is derived from an EMBL/GenBank/DDBJ whole genome shotgun (WGS) entry which is preliminary data.</text>
</comment>
<feature type="compositionally biased region" description="Acidic residues" evidence="1">
    <location>
        <begin position="138"/>
        <end position="150"/>
    </location>
</feature>
<evidence type="ECO:0000313" key="2">
    <source>
        <dbReference type="EMBL" id="KAK4206812.1"/>
    </source>
</evidence>
<feature type="compositionally biased region" description="Basic and acidic residues" evidence="1">
    <location>
        <begin position="754"/>
        <end position="769"/>
    </location>
</feature>
<accession>A0AAN7B1V3</accession>
<reference evidence="2" key="2">
    <citation type="submission" date="2023-05" db="EMBL/GenBank/DDBJ databases">
        <authorList>
            <consortium name="Lawrence Berkeley National Laboratory"/>
            <person name="Steindorff A."/>
            <person name="Hensen N."/>
            <person name="Bonometti L."/>
            <person name="Westerberg I."/>
            <person name="Brannstrom I.O."/>
            <person name="Guillou S."/>
            <person name="Cros-Aarteil S."/>
            <person name="Calhoun S."/>
            <person name="Haridas S."/>
            <person name="Kuo A."/>
            <person name="Mondo S."/>
            <person name="Pangilinan J."/>
            <person name="Riley R."/>
            <person name="Labutti K."/>
            <person name="Andreopoulos B."/>
            <person name="Lipzen A."/>
            <person name="Chen C."/>
            <person name="Yanf M."/>
            <person name="Daum C."/>
            <person name="Ng V."/>
            <person name="Clum A."/>
            <person name="Ohm R."/>
            <person name="Martin F."/>
            <person name="Silar P."/>
            <person name="Natvig D."/>
            <person name="Lalanne C."/>
            <person name="Gautier V."/>
            <person name="Ament-Velasquez S.L."/>
            <person name="Kruys A."/>
            <person name="Hutchinson M.I."/>
            <person name="Powell A.J."/>
            <person name="Barry K."/>
            <person name="Miller A.N."/>
            <person name="Grigoriev I.V."/>
            <person name="Debuchy R."/>
            <person name="Gladieux P."/>
            <person name="Thoren M.H."/>
            <person name="Johannesson H."/>
        </authorList>
    </citation>
    <scope>NUCLEOTIDE SEQUENCE</scope>
    <source>
        <strain evidence="2">PSN293</strain>
    </source>
</reference>
<feature type="region of interest" description="Disordered" evidence="1">
    <location>
        <begin position="219"/>
        <end position="239"/>
    </location>
</feature>
<evidence type="ECO:0000313" key="3">
    <source>
        <dbReference type="Proteomes" id="UP001301769"/>
    </source>
</evidence>
<dbReference type="AlphaFoldDB" id="A0AAN7B1V3"/>